<protein>
    <recommendedName>
        <fullName evidence="11">Cytochrome P450</fullName>
    </recommendedName>
</protein>
<reference evidence="9 10" key="1">
    <citation type="submission" date="2016-04" db="EMBL/GenBank/DDBJ databases">
        <title>The genome of Intoshia linei affirms orthonectids as highly simplified spiralians.</title>
        <authorList>
            <person name="Mikhailov K.V."/>
            <person name="Slusarev G.S."/>
            <person name="Nikitin M.A."/>
            <person name="Logacheva M.D."/>
            <person name="Penin A."/>
            <person name="Aleoshin V."/>
            <person name="Panchin Y.V."/>
        </authorList>
    </citation>
    <scope>NUCLEOTIDE SEQUENCE [LARGE SCALE GENOMIC DNA]</scope>
    <source>
        <strain evidence="9">Intl2013</strain>
        <tissue evidence="9">Whole animal</tissue>
    </source>
</reference>
<evidence type="ECO:0000256" key="4">
    <source>
        <dbReference type="ARBA" id="ARBA00022723"/>
    </source>
</evidence>
<dbReference type="GO" id="GO:0020037">
    <property type="term" value="F:heme binding"/>
    <property type="evidence" value="ECO:0007669"/>
    <property type="project" value="InterPro"/>
</dbReference>
<dbReference type="InterPro" id="IPR036396">
    <property type="entry name" value="Cyt_P450_sf"/>
</dbReference>
<comment type="cofactor">
    <cofactor evidence="1 7">
        <name>heme</name>
        <dbReference type="ChEBI" id="CHEBI:30413"/>
    </cofactor>
</comment>
<dbReference type="InterPro" id="IPR050182">
    <property type="entry name" value="Cytochrome_P450_fam2"/>
</dbReference>
<gene>
    <name evidence="9" type="ORF">A3Q56_05651</name>
</gene>
<evidence type="ECO:0000256" key="8">
    <source>
        <dbReference type="RuleBase" id="RU000461"/>
    </source>
</evidence>
<dbReference type="Gene3D" id="1.10.630.10">
    <property type="entry name" value="Cytochrome P450"/>
    <property type="match status" value="1"/>
</dbReference>
<dbReference type="Pfam" id="PF00067">
    <property type="entry name" value="p450"/>
    <property type="match status" value="1"/>
</dbReference>
<evidence type="ECO:0000313" key="10">
    <source>
        <dbReference type="Proteomes" id="UP000078046"/>
    </source>
</evidence>
<dbReference type="EMBL" id="LWCA01000870">
    <property type="protein sequence ID" value="OAF66645.1"/>
    <property type="molecule type" value="Genomic_DNA"/>
</dbReference>
<keyword evidence="6 7" id="KW-0408">Iron</keyword>
<dbReference type="PROSITE" id="PS00086">
    <property type="entry name" value="CYTOCHROME_P450"/>
    <property type="match status" value="1"/>
</dbReference>
<dbReference type="GO" id="GO:0016712">
    <property type="term" value="F:oxidoreductase activity, acting on paired donors, with incorporation or reduction of molecular oxygen, reduced flavin or flavoprotein as one donor, and incorporation of one atom of oxygen"/>
    <property type="evidence" value="ECO:0007669"/>
    <property type="project" value="TreeGrafter"/>
</dbReference>
<keyword evidence="5 8" id="KW-0560">Oxidoreductase</keyword>
<keyword evidence="4 7" id="KW-0479">Metal-binding</keyword>
<keyword evidence="10" id="KW-1185">Reference proteome</keyword>
<feature type="binding site" description="axial binding residue" evidence="7">
    <location>
        <position position="136"/>
    </location>
    <ligand>
        <name>heme</name>
        <dbReference type="ChEBI" id="CHEBI:30413"/>
    </ligand>
    <ligandPart>
        <name>Fe</name>
        <dbReference type="ChEBI" id="CHEBI:18248"/>
    </ligandPart>
</feature>
<dbReference type="Proteomes" id="UP000078046">
    <property type="component" value="Unassembled WGS sequence"/>
</dbReference>
<dbReference type="OrthoDB" id="6141508at2759"/>
<dbReference type="GO" id="GO:0006082">
    <property type="term" value="P:organic acid metabolic process"/>
    <property type="evidence" value="ECO:0007669"/>
    <property type="project" value="TreeGrafter"/>
</dbReference>
<comment type="similarity">
    <text evidence="2 8">Belongs to the cytochrome P450 family.</text>
</comment>
<dbReference type="PANTHER" id="PTHR24300:SF376">
    <property type="entry name" value="CYTOCHROME P450 15A1"/>
    <property type="match status" value="1"/>
</dbReference>
<dbReference type="GO" id="GO:0005737">
    <property type="term" value="C:cytoplasm"/>
    <property type="evidence" value="ECO:0007669"/>
    <property type="project" value="TreeGrafter"/>
</dbReference>
<dbReference type="InterPro" id="IPR001128">
    <property type="entry name" value="Cyt_P450"/>
</dbReference>
<sequence length="191" mass="22520">MYTNWWIIVYMMYYTDVQKNMIKELQKLSYEDYPTISYAERKRIPYTTAVVHEVMRHASPNPVIKRKAMEDFVIENKYFIEKGTYIVGNLYGLSHDENHWQDCYNFNPDRFLLPSGELNESVLNNFLPFGIGARRCIAEGIGIKYAIVITANLFRKFYFYEANDAVNINCTYGMSLTPTYEMAKFKINKNN</sequence>
<comment type="caution">
    <text evidence="9">The sequence shown here is derived from an EMBL/GenBank/DDBJ whole genome shotgun (WGS) entry which is preliminary data.</text>
</comment>
<evidence type="ECO:0000313" key="9">
    <source>
        <dbReference type="EMBL" id="OAF66645.1"/>
    </source>
</evidence>
<keyword evidence="3 7" id="KW-0349">Heme</keyword>
<accession>A0A177AXC7</accession>
<dbReference type="PRINTS" id="PR00463">
    <property type="entry name" value="EP450I"/>
</dbReference>
<dbReference type="GO" id="GO:0005506">
    <property type="term" value="F:iron ion binding"/>
    <property type="evidence" value="ECO:0007669"/>
    <property type="project" value="InterPro"/>
</dbReference>
<evidence type="ECO:0000256" key="5">
    <source>
        <dbReference type="ARBA" id="ARBA00023002"/>
    </source>
</evidence>
<evidence type="ECO:0000256" key="7">
    <source>
        <dbReference type="PIRSR" id="PIRSR602401-1"/>
    </source>
</evidence>
<evidence type="ECO:0008006" key="11">
    <source>
        <dbReference type="Google" id="ProtNLM"/>
    </source>
</evidence>
<proteinExistence type="inferred from homology"/>
<keyword evidence="8" id="KW-0503">Monooxygenase</keyword>
<evidence type="ECO:0000256" key="2">
    <source>
        <dbReference type="ARBA" id="ARBA00010617"/>
    </source>
</evidence>
<dbReference type="InterPro" id="IPR017972">
    <property type="entry name" value="Cyt_P450_CS"/>
</dbReference>
<evidence type="ECO:0000256" key="1">
    <source>
        <dbReference type="ARBA" id="ARBA00001971"/>
    </source>
</evidence>
<dbReference type="AlphaFoldDB" id="A0A177AXC7"/>
<name>A0A177AXC7_9BILA</name>
<dbReference type="GO" id="GO:0008395">
    <property type="term" value="F:steroid hydroxylase activity"/>
    <property type="evidence" value="ECO:0007669"/>
    <property type="project" value="TreeGrafter"/>
</dbReference>
<dbReference type="PANTHER" id="PTHR24300">
    <property type="entry name" value="CYTOCHROME P450 508A4-RELATED"/>
    <property type="match status" value="1"/>
</dbReference>
<dbReference type="SUPFAM" id="SSF48264">
    <property type="entry name" value="Cytochrome P450"/>
    <property type="match status" value="1"/>
</dbReference>
<evidence type="ECO:0000256" key="6">
    <source>
        <dbReference type="ARBA" id="ARBA00023004"/>
    </source>
</evidence>
<dbReference type="GO" id="GO:0006805">
    <property type="term" value="P:xenobiotic metabolic process"/>
    <property type="evidence" value="ECO:0007669"/>
    <property type="project" value="TreeGrafter"/>
</dbReference>
<evidence type="ECO:0000256" key="3">
    <source>
        <dbReference type="ARBA" id="ARBA00022617"/>
    </source>
</evidence>
<organism evidence="9 10">
    <name type="scientific">Intoshia linei</name>
    <dbReference type="NCBI Taxonomy" id="1819745"/>
    <lineage>
        <taxon>Eukaryota</taxon>
        <taxon>Metazoa</taxon>
        <taxon>Spiralia</taxon>
        <taxon>Lophotrochozoa</taxon>
        <taxon>Mesozoa</taxon>
        <taxon>Orthonectida</taxon>
        <taxon>Rhopaluridae</taxon>
        <taxon>Intoshia</taxon>
    </lineage>
</organism>
<dbReference type="InterPro" id="IPR002401">
    <property type="entry name" value="Cyt_P450_E_grp-I"/>
</dbReference>